<proteinExistence type="predicted"/>
<dbReference type="EMBL" id="QANS01000002">
    <property type="protein sequence ID" value="PTU32404.1"/>
    <property type="molecule type" value="Genomic_DNA"/>
</dbReference>
<evidence type="ECO:0000313" key="1">
    <source>
        <dbReference type="EMBL" id="PTU32404.1"/>
    </source>
</evidence>
<dbReference type="OrthoDB" id="583051at2"/>
<evidence type="ECO:0000313" key="2">
    <source>
        <dbReference type="Proteomes" id="UP000244248"/>
    </source>
</evidence>
<accession>A0A2T5MIL4</accession>
<keyword evidence="2" id="KW-1185">Reference proteome</keyword>
<dbReference type="Proteomes" id="UP000244248">
    <property type="component" value="Unassembled WGS sequence"/>
</dbReference>
<organism evidence="1 2">
    <name type="scientific">Stenotrophobium rhamnosiphilum</name>
    <dbReference type="NCBI Taxonomy" id="2029166"/>
    <lineage>
        <taxon>Bacteria</taxon>
        <taxon>Pseudomonadati</taxon>
        <taxon>Pseudomonadota</taxon>
        <taxon>Gammaproteobacteria</taxon>
        <taxon>Nevskiales</taxon>
        <taxon>Nevskiaceae</taxon>
        <taxon>Stenotrophobium</taxon>
    </lineage>
</organism>
<dbReference type="AlphaFoldDB" id="A0A2T5MIL4"/>
<dbReference type="RefSeq" id="WP_107939598.1">
    <property type="nucleotide sequence ID" value="NZ_QANS01000002.1"/>
</dbReference>
<comment type="caution">
    <text evidence="1">The sequence shown here is derived from an EMBL/GenBank/DDBJ whole genome shotgun (WGS) entry which is preliminary data.</text>
</comment>
<sequence length="339" mass="38500">MSFIGDYQRESKRQTERSRCLHYAKGARCDELISAHSIQSKGQLSLIAERGHVYRVGADISLLRRTQGLPQLIKVGVNKASTFAGFCKHHDNELFEPIDNFPFEPVKHQVALYAYRCLCREYFVKENALVLADKMKDHPELSTSQKASLKETWMGHGLGFAPLHQQKVHYDQALLNRDYEKFRFTCFTSSEPCNVQMSGLLYPDYDFSGQLLQDLLERRSALDLITFFTAPMREGWAFVFAWHVSSNQTCEPFIQSLDSKVANGEKLQDALLRFTLSCCENHAIRVSWWDGLDGSSKDAAISRIHLMTHPHIPVPASYLVSGCEGIANWAFDGEHTALC</sequence>
<name>A0A2T5MIL4_9GAMM</name>
<protein>
    <submittedName>
        <fullName evidence="1">Uncharacterized protein</fullName>
    </submittedName>
</protein>
<reference evidence="1 2" key="1">
    <citation type="submission" date="2018-04" db="EMBL/GenBank/DDBJ databases">
        <title>Novel species isolated from glacier.</title>
        <authorList>
            <person name="Liu Q."/>
            <person name="Xin Y.-H."/>
        </authorList>
    </citation>
    <scope>NUCLEOTIDE SEQUENCE [LARGE SCALE GENOMIC DNA]</scope>
    <source>
        <strain evidence="1 2">GT1R17</strain>
    </source>
</reference>
<gene>
    <name evidence="1" type="ORF">CJD38_07075</name>
</gene>